<dbReference type="SUPFAM" id="SSF53474">
    <property type="entry name" value="alpha/beta-Hydrolases"/>
    <property type="match status" value="1"/>
</dbReference>
<dbReference type="GO" id="GO:0019433">
    <property type="term" value="P:triglyceride catabolic process"/>
    <property type="evidence" value="ECO:0007669"/>
    <property type="project" value="TreeGrafter"/>
</dbReference>
<name>A0A0V0QA45_PSEPJ</name>
<sequence length="600" mass="70844">MPNLKRTHIYNDGSEITTQNTDLQISALRHIIKIIEIFEHLFKKSENSITYNEEYQFLKHLEEEFQVTIAHVYQAVQRKKHGQHKNINSQTYIAENQKSNTSLQIQGEIKNEENNEKMHHNENDIIQQPPQAWKSLEEKIQYSLIFDSLEILENQMHHFLHMVSLTVSTCYATKNAKNFIVRQIQETFYTALFKLSRNLSFKETNKFLGDSDSNTQIQTAIRIWNGMDKIYALRYFIQATCFEYIQYHKKLYMPRIFESLTLEQIFEWQKNNSFDEAEEIKPKQNWDKDIYEKQNKLKKVKVRLICGKELEEKQKDLVQKESFLTKITHKINTTNFKKELKKDIDTVIIHIHGGGWVSMSSFTHQMYTRKWANYKELKGIPIFSIDYRKSPKYAYPCALDDCFQVYLFIVHQIHNYYNINPKNIILTGDSAGGNMCLGIVQLCMKYNIQLPKFILLSYPAMNLSASNYTPSINFAFDDLICPFQFMKMCQSLLIQHEQIDPDRDPLISPLLMSDKNLKKLPPIKMYMGENDSLKDDTIRFLKRLQENDHQQSDLLIYTGLKHGYLNWDVPFGIRLARKCIDDASEAMLQFYKQDLNPDKK</sequence>
<reference evidence="4 5" key="1">
    <citation type="journal article" date="2015" name="Sci. Rep.">
        <title>Genome of the facultative scuticociliatosis pathogen Pseudocohnilembus persalinus provides insight into its virulence through horizontal gene transfer.</title>
        <authorList>
            <person name="Xiong J."/>
            <person name="Wang G."/>
            <person name="Cheng J."/>
            <person name="Tian M."/>
            <person name="Pan X."/>
            <person name="Warren A."/>
            <person name="Jiang C."/>
            <person name="Yuan D."/>
            <person name="Miao W."/>
        </authorList>
    </citation>
    <scope>NUCLEOTIDE SEQUENCE [LARGE SCALE GENOMIC DNA]</scope>
    <source>
        <strain evidence="4">36N120E</strain>
    </source>
</reference>
<dbReference type="PROSITE" id="PS01173">
    <property type="entry name" value="LIPASE_GDXG_HIS"/>
    <property type="match status" value="1"/>
</dbReference>
<dbReference type="GO" id="GO:0005829">
    <property type="term" value="C:cytosol"/>
    <property type="evidence" value="ECO:0007669"/>
    <property type="project" value="TreeGrafter"/>
</dbReference>
<comment type="similarity">
    <text evidence="1">Belongs to the 'GDXG' lipolytic enzyme family.</text>
</comment>
<dbReference type="InterPro" id="IPR029058">
    <property type="entry name" value="AB_hydrolase_fold"/>
</dbReference>
<organism evidence="4 5">
    <name type="scientific">Pseudocohnilembus persalinus</name>
    <name type="common">Ciliate</name>
    <dbReference type="NCBI Taxonomy" id="266149"/>
    <lineage>
        <taxon>Eukaryota</taxon>
        <taxon>Sar</taxon>
        <taxon>Alveolata</taxon>
        <taxon>Ciliophora</taxon>
        <taxon>Intramacronucleata</taxon>
        <taxon>Oligohymenophorea</taxon>
        <taxon>Scuticociliatia</taxon>
        <taxon>Philasterida</taxon>
        <taxon>Pseudocohnilembidae</taxon>
        <taxon>Pseudocohnilembus</taxon>
    </lineage>
</organism>
<keyword evidence="5" id="KW-1185">Reference proteome</keyword>
<dbReference type="GO" id="GO:0004806">
    <property type="term" value="F:triacylglycerol lipase activity"/>
    <property type="evidence" value="ECO:0007669"/>
    <property type="project" value="TreeGrafter"/>
</dbReference>
<dbReference type="Gene3D" id="3.40.50.1820">
    <property type="entry name" value="alpha/beta hydrolase"/>
    <property type="match status" value="1"/>
</dbReference>
<dbReference type="InParanoid" id="A0A0V0QA45"/>
<keyword evidence="2" id="KW-0378">Hydrolase</keyword>
<dbReference type="InterPro" id="IPR002168">
    <property type="entry name" value="Lipase_GDXG_HIS_AS"/>
</dbReference>
<dbReference type="EMBL" id="LDAU01000223">
    <property type="protein sequence ID" value="KRW99040.1"/>
    <property type="molecule type" value="Genomic_DNA"/>
</dbReference>
<dbReference type="PANTHER" id="PTHR23025:SF3">
    <property type="entry name" value="HORMONE-SENSITIVE LIPASE"/>
    <property type="match status" value="1"/>
</dbReference>
<dbReference type="Pfam" id="PF07859">
    <property type="entry name" value="Abhydrolase_3"/>
    <property type="match status" value="1"/>
</dbReference>
<dbReference type="PANTHER" id="PTHR23025">
    <property type="entry name" value="TRIACYLGLYCEROL LIPASE"/>
    <property type="match status" value="1"/>
</dbReference>
<dbReference type="AlphaFoldDB" id="A0A0V0QA45"/>
<evidence type="ECO:0000259" key="3">
    <source>
        <dbReference type="Pfam" id="PF07859"/>
    </source>
</evidence>
<evidence type="ECO:0000256" key="2">
    <source>
        <dbReference type="ARBA" id="ARBA00022801"/>
    </source>
</evidence>
<feature type="domain" description="Alpha/beta hydrolase fold-3" evidence="3">
    <location>
        <begin position="348"/>
        <end position="565"/>
    </location>
</feature>
<dbReference type="OrthoDB" id="408631at2759"/>
<dbReference type="GO" id="GO:0004771">
    <property type="term" value="F:sterol ester esterase activity"/>
    <property type="evidence" value="ECO:0007669"/>
    <property type="project" value="TreeGrafter"/>
</dbReference>
<dbReference type="OMA" id="NDYISVG"/>
<dbReference type="Proteomes" id="UP000054937">
    <property type="component" value="Unassembled WGS sequence"/>
</dbReference>
<evidence type="ECO:0000313" key="5">
    <source>
        <dbReference type="Proteomes" id="UP000054937"/>
    </source>
</evidence>
<dbReference type="InterPro" id="IPR013094">
    <property type="entry name" value="AB_hydrolase_3"/>
</dbReference>
<accession>A0A0V0QA45</accession>
<gene>
    <name evidence="4" type="ORF">PPERSA_11641</name>
</gene>
<protein>
    <recommendedName>
        <fullName evidence="3">Alpha/beta hydrolase fold-3 domain-containing protein</fullName>
    </recommendedName>
</protein>
<evidence type="ECO:0000256" key="1">
    <source>
        <dbReference type="ARBA" id="ARBA00010515"/>
    </source>
</evidence>
<comment type="caution">
    <text evidence="4">The sequence shown here is derived from an EMBL/GenBank/DDBJ whole genome shotgun (WGS) entry which is preliminary data.</text>
</comment>
<proteinExistence type="inferred from homology"/>
<evidence type="ECO:0000313" key="4">
    <source>
        <dbReference type="EMBL" id="KRW99040.1"/>
    </source>
</evidence>